<keyword evidence="12" id="KW-1185">Reference proteome</keyword>
<comment type="similarity">
    <text evidence="2">Belongs to the concentrative nucleoside transporter (CNT) (TC 2.A.41) family.</text>
</comment>
<dbReference type="InterPro" id="IPR011642">
    <property type="entry name" value="Gate_dom"/>
</dbReference>
<dbReference type="PANTHER" id="PTHR10590">
    <property type="entry name" value="SODIUM/NUCLEOSIDE COTRANSPORTER"/>
    <property type="match status" value="1"/>
</dbReference>
<dbReference type="InterPro" id="IPR011657">
    <property type="entry name" value="CNT_C_dom"/>
</dbReference>
<evidence type="ECO:0000256" key="7">
    <source>
        <dbReference type="SAM" id="Phobius"/>
    </source>
</evidence>
<sequence>MDIILGLLAILAVIGLAMLMSNNRGKIPFKGIIIMILLQGLVTWFMFSTELGRIIIEGIAAVFNKLIEFGSGGVDFVLGGLAIEEGASVFFFDVLLIIVFFATILSVLTYLKVLPLLIKYIGGALSFITGLPKIESFTAVNSMFFGQSEALIAIQSQFHRITENRLYIVSASAMGSVSASIIGAYMQMLPPEYVLVAIPLNMFSALIVGSIIAPPVVEDEDDDVDIDDVSGAKSVFEAMANGALDGGKIALIVATMLIAFLASLELVNYIVGVVIPVEGASLEAGLGYLLLPLTFLMGINPGELVDAGSIMGLKIVTNEFVAMGELTGMQDQFSDKTMGIVSVFLTSFANFGSIGIIAGTVAGIDSEKGKTVSRFGMKLLTGATLASILSATIAGLFL</sequence>
<gene>
    <name evidence="11" type="ORF">J2S77_001875</name>
</gene>
<evidence type="ECO:0000256" key="5">
    <source>
        <dbReference type="ARBA" id="ARBA00022989"/>
    </source>
</evidence>
<keyword evidence="4 7" id="KW-0812">Transmembrane</keyword>
<evidence type="ECO:0000256" key="2">
    <source>
        <dbReference type="ARBA" id="ARBA00009033"/>
    </source>
</evidence>
<feature type="domain" description="Concentrative nucleoside transporter N-terminal" evidence="8">
    <location>
        <begin position="9"/>
        <end position="81"/>
    </location>
</feature>
<feature type="domain" description="Concentrative nucleoside transporter C-terminal" evidence="9">
    <location>
        <begin position="193"/>
        <end position="395"/>
    </location>
</feature>
<feature type="transmembrane region" description="Helical" evidence="7">
    <location>
        <begin position="249"/>
        <end position="275"/>
    </location>
</feature>
<name>A0ABT9VG22_9BACI</name>
<feature type="transmembrane region" description="Helical" evidence="7">
    <location>
        <begin position="166"/>
        <end position="186"/>
    </location>
</feature>
<dbReference type="RefSeq" id="WP_306976708.1">
    <property type="nucleotide sequence ID" value="NZ_JAUSTQ010000007.1"/>
</dbReference>
<feature type="transmembrane region" description="Helical" evidence="7">
    <location>
        <begin position="282"/>
        <end position="299"/>
    </location>
</feature>
<evidence type="ECO:0000256" key="4">
    <source>
        <dbReference type="ARBA" id="ARBA00022692"/>
    </source>
</evidence>
<reference evidence="11 12" key="1">
    <citation type="submission" date="2023-07" db="EMBL/GenBank/DDBJ databases">
        <title>Genomic Encyclopedia of Type Strains, Phase IV (KMG-IV): sequencing the most valuable type-strain genomes for metagenomic binning, comparative biology and taxonomic classification.</title>
        <authorList>
            <person name="Goeker M."/>
        </authorList>
    </citation>
    <scope>NUCLEOTIDE SEQUENCE [LARGE SCALE GENOMIC DNA]</scope>
    <source>
        <strain evidence="11 12">DSM 16460</strain>
    </source>
</reference>
<dbReference type="Proteomes" id="UP001224359">
    <property type="component" value="Unassembled WGS sequence"/>
</dbReference>
<keyword evidence="5 7" id="KW-1133">Transmembrane helix</keyword>
<dbReference type="InterPro" id="IPR002668">
    <property type="entry name" value="CNT_N_dom"/>
</dbReference>
<dbReference type="Pfam" id="PF07662">
    <property type="entry name" value="Nucleos_tra2_C"/>
    <property type="match status" value="1"/>
</dbReference>
<keyword evidence="6 7" id="KW-0472">Membrane</keyword>
<dbReference type="PANTHER" id="PTHR10590:SF23">
    <property type="entry name" value="NUPC_NUPG FAMILY NUCLEOSIDE CNT TRANSPORTER"/>
    <property type="match status" value="1"/>
</dbReference>
<feature type="transmembrane region" description="Helical" evidence="7">
    <location>
        <begin position="29"/>
        <end position="47"/>
    </location>
</feature>
<comment type="caution">
    <text evidence="11">The sequence shown here is derived from an EMBL/GenBank/DDBJ whole genome shotgun (WGS) entry which is preliminary data.</text>
</comment>
<organism evidence="11 12">
    <name type="scientific">Alkalibacillus salilacus</name>
    <dbReference type="NCBI Taxonomy" id="284582"/>
    <lineage>
        <taxon>Bacteria</taxon>
        <taxon>Bacillati</taxon>
        <taxon>Bacillota</taxon>
        <taxon>Bacilli</taxon>
        <taxon>Bacillales</taxon>
        <taxon>Bacillaceae</taxon>
        <taxon>Alkalibacillus</taxon>
    </lineage>
</organism>
<evidence type="ECO:0000259" key="10">
    <source>
        <dbReference type="Pfam" id="PF07670"/>
    </source>
</evidence>
<accession>A0ABT9VG22</accession>
<dbReference type="EMBL" id="JAUSTQ010000007">
    <property type="protein sequence ID" value="MDQ0159888.1"/>
    <property type="molecule type" value="Genomic_DNA"/>
</dbReference>
<evidence type="ECO:0000313" key="12">
    <source>
        <dbReference type="Proteomes" id="UP001224359"/>
    </source>
</evidence>
<feature type="domain" description="Nucleoside transporter/FeoB GTPase Gate" evidence="10">
    <location>
        <begin position="92"/>
        <end position="189"/>
    </location>
</feature>
<evidence type="ECO:0000313" key="11">
    <source>
        <dbReference type="EMBL" id="MDQ0159888.1"/>
    </source>
</evidence>
<evidence type="ECO:0000256" key="3">
    <source>
        <dbReference type="ARBA" id="ARBA00022475"/>
    </source>
</evidence>
<evidence type="ECO:0000259" key="8">
    <source>
        <dbReference type="Pfam" id="PF01773"/>
    </source>
</evidence>
<proteinExistence type="inferred from homology"/>
<feature type="transmembrane region" description="Helical" evidence="7">
    <location>
        <begin position="89"/>
        <end position="110"/>
    </location>
</feature>
<evidence type="ECO:0000256" key="1">
    <source>
        <dbReference type="ARBA" id="ARBA00004651"/>
    </source>
</evidence>
<feature type="transmembrane region" description="Helical" evidence="7">
    <location>
        <begin position="376"/>
        <end position="397"/>
    </location>
</feature>
<evidence type="ECO:0000259" key="9">
    <source>
        <dbReference type="Pfam" id="PF07662"/>
    </source>
</evidence>
<evidence type="ECO:0000256" key="6">
    <source>
        <dbReference type="ARBA" id="ARBA00023136"/>
    </source>
</evidence>
<dbReference type="Pfam" id="PF07670">
    <property type="entry name" value="Gate"/>
    <property type="match status" value="1"/>
</dbReference>
<keyword evidence="3" id="KW-1003">Cell membrane</keyword>
<dbReference type="InterPro" id="IPR008276">
    <property type="entry name" value="C_nuclsd_transpt"/>
</dbReference>
<comment type="subcellular location">
    <subcellularLocation>
        <location evidence="1">Cell membrane</location>
        <topology evidence="1">Multi-pass membrane protein</topology>
    </subcellularLocation>
</comment>
<dbReference type="Pfam" id="PF01773">
    <property type="entry name" value="Nucleos_tra2_N"/>
    <property type="match status" value="1"/>
</dbReference>
<protein>
    <submittedName>
        <fullName evidence="11">CNT family concentrative nucleoside transporter/nucleoside transport protein</fullName>
    </submittedName>
</protein>
<feature type="transmembrane region" description="Helical" evidence="7">
    <location>
        <begin position="339"/>
        <end position="364"/>
    </location>
</feature>